<sequence length="271" mass="27898">MTEQHLNRRARRLLAPMLAMGTISAGALAVTATPAHAAVGSGYGCAYKSNISLFGGPFGTQGCGTQTSTYATPNSAAPDRSWVYGSPGSATDSDGAMAKYGPAVFLSSPYDINDTLTNTGQLKVSTSGTTNVNVSARATGLGPSPFWTSTPTSHPNPSSPAGYAEGRCIAYPNGTKAGSSTISKGYVDTKLDADGYPLPGYTVAVPTAPAPNTRINFTIDNISPEEHGHMVFNEQILNPDGSITVTAAHMYAEGPIAVGDVAIGQVTCRNM</sequence>
<dbReference type="EMBL" id="CADCSZ010000055">
    <property type="protein sequence ID" value="CAA9225737.1"/>
    <property type="molecule type" value="Genomic_DNA"/>
</dbReference>
<gene>
    <name evidence="2" type="ORF">AVDCRST_MAG76-961</name>
</gene>
<evidence type="ECO:0000256" key="1">
    <source>
        <dbReference type="SAM" id="SignalP"/>
    </source>
</evidence>
<evidence type="ECO:0008006" key="3">
    <source>
        <dbReference type="Google" id="ProtNLM"/>
    </source>
</evidence>
<protein>
    <recommendedName>
        <fullName evidence="3">Secreted protein</fullName>
    </recommendedName>
</protein>
<organism evidence="2">
    <name type="scientific">uncultured Acidimicrobiales bacterium</name>
    <dbReference type="NCBI Taxonomy" id="310071"/>
    <lineage>
        <taxon>Bacteria</taxon>
        <taxon>Bacillati</taxon>
        <taxon>Actinomycetota</taxon>
        <taxon>Acidimicrobiia</taxon>
        <taxon>Acidimicrobiales</taxon>
        <taxon>environmental samples</taxon>
    </lineage>
</organism>
<name>A0A6J4HKB9_9ACTN</name>
<accession>A0A6J4HKB9</accession>
<feature type="chain" id="PRO_5026842254" description="Secreted protein" evidence="1">
    <location>
        <begin position="38"/>
        <end position="271"/>
    </location>
</feature>
<evidence type="ECO:0000313" key="2">
    <source>
        <dbReference type="EMBL" id="CAA9225737.1"/>
    </source>
</evidence>
<proteinExistence type="predicted"/>
<feature type="signal peptide" evidence="1">
    <location>
        <begin position="1"/>
        <end position="37"/>
    </location>
</feature>
<reference evidence="2" key="1">
    <citation type="submission" date="2020-02" db="EMBL/GenBank/DDBJ databases">
        <authorList>
            <person name="Meier V. D."/>
        </authorList>
    </citation>
    <scope>NUCLEOTIDE SEQUENCE</scope>
    <source>
        <strain evidence="2">AVDCRST_MAG76</strain>
    </source>
</reference>
<dbReference type="AlphaFoldDB" id="A0A6J4HKB9"/>
<keyword evidence="1" id="KW-0732">Signal</keyword>